<accession>A0A0D0KER0</accession>
<protein>
    <recommendedName>
        <fullName evidence="1">Zinc finger CGNR domain-containing protein</fullName>
    </recommendedName>
</protein>
<evidence type="ECO:0000313" key="2">
    <source>
        <dbReference type="EMBL" id="KIP96509.1"/>
    </source>
</evidence>
<dbReference type="Proteomes" id="UP000032068">
    <property type="component" value="Unassembled WGS sequence"/>
</dbReference>
<dbReference type="Pfam" id="PF07336">
    <property type="entry name" value="ABATE"/>
    <property type="match status" value="1"/>
</dbReference>
<comment type="caution">
    <text evidence="2">The sequence shown here is derived from an EMBL/GenBank/DDBJ whole genome shotgun (WGS) entry which is preliminary data.</text>
</comment>
<dbReference type="InterPro" id="IPR023286">
    <property type="entry name" value="ABATE_dom_sf"/>
</dbReference>
<feature type="domain" description="Zinc finger CGNR" evidence="1">
    <location>
        <begin position="144"/>
        <end position="185"/>
    </location>
</feature>
<evidence type="ECO:0000313" key="3">
    <source>
        <dbReference type="Proteomes" id="UP000032068"/>
    </source>
</evidence>
<evidence type="ECO:0000259" key="1">
    <source>
        <dbReference type="Pfam" id="PF11706"/>
    </source>
</evidence>
<dbReference type="OrthoDB" id="9808437at2"/>
<organism evidence="2 3">
    <name type="scientific">Pseudomonas fulva</name>
    <dbReference type="NCBI Taxonomy" id="47880"/>
    <lineage>
        <taxon>Bacteria</taxon>
        <taxon>Pseudomonadati</taxon>
        <taxon>Pseudomonadota</taxon>
        <taxon>Gammaproteobacteria</taxon>
        <taxon>Pseudomonadales</taxon>
        <taxon>Pseudomonadaceae</taxon>
        <taxon>Pseudomonas</taxon>
    </lineage>
</organism>
<dbReference type="EMBL" id="JXQW01000062">
    <property type="protein sequence ID" value="KIP96509.1"/>
    <property type="molecule type" value="Genomic_DNA"/>
</dbReference>
<dbReference type="PANTHER" id="PTHR35525:SF3">
    <property type="entry name" value="BLL6575 PROTEIN"/>
    <property type="match status" value="1"/>
</dbReference>
<dbReference type="InterPro" id="IPR021005">
    <property type="entry name" value="Znf_CGNR"/>
</dbReference>
<dbReference type="PANTHER" id="PTHR35525">
    <property type="entry name" value="BLL6575 PROTEIN"/>
    <property type="match status" value="1"/>
</dbReference>
<dbReference type="RefSeq" id="WP_042555558.1">
    <property type="nucleotide sequence ID" value="NZ_JXQW01000062.1"/>
</dbReference>
<reference evidence="2 3" key="1">
    <citation type="submission" date="2014-12" db="EMBL/GenBank/DDBJ databases">
        <title>16Stimator: statistical estimation of ribosomal gene copy numbers from draft genome assemblies.</title>
        <authorList>
            <person name="Perisin M.A."/>
            <person name="Vetter M."/>
            <person name="Gilbert J.A."/>
            <person name="Bergelson J."/>
        </authorList>
    </citation>
    <scope>NUCLEOTIDE SEQUENCE [LARGE SCALE GENOMIC DNA]</scope>
    <source>
        <strain evidence="2 3">MEJ086</strain>
    </source>
</reference>
<dbReference type="AlphaFoldDB" id="A0A0D0KER0"/>
<dbReference type="Gene3D" id="1.10.3300.10">
    <property type="entry name" value="Jann2411-like domain"/>
    <property type="match status" value="1"/>
</dbReference>
<proteinExistence type="predicted"/>
<dbReference type="SUPFAM" id="SSF160904">
    <property type="entry name" value="Jann2411-like"/>
    <property type="match status" value="1"/>
</dbReference>
<sequence>MTPSALFLADNVALDFINSEYGVGDDYHDCLIDDQSVVGWLQMAGLLPEPFHCWAPNGLLALAHQLRRCAREIVDSAMKDSPADPTVINALLEAGRPIRKLVWNDEDQAYRISPQQRDSSAESLLEPIAEALVGLVTNDKFEFVRQCEAHDCVLLFHDLTKSHRRRWCSMATCGNRMKVAAFRSRNKS</sequence>
<gene>
    <name evidence="2" type="ORF">RU08_19705</name>
</gene>
<name>A0A0D0KER0_9PSED</name>
<dbReference type="InterPro" id="IPR010852">
    <property type="entry name" value="ABATE"/>
</dbReference>
<dbReference type="Pfam" id="PF11706">
    <property type="entry name" value="zf-CGNR"/>
    <property type="match status" value="1"/>
</dbReference>